<protein>
    <submittedName>
        <fullName evidence="2 3">Transcriptional regulator</fullName>
    </submittedName>
</protein>
<keyword evidence="5" id="KW-1185">Reference proteome</keyword>
<dbReference type="SUPFAM" id="SSF46689">
    <property type="entry name" value="Homeodomain-like"/>
    <property type="match status" value="1"/>
</dbReference>
<dbReference type="InterPro" id="IPR036388">
    <property type="entry name" value="WH-like_DNA-bd_sf"/>
</dbReference>
<evidence type="ECO:0000259" key="1">
    <source>
        <dbReference type="PROSITE" id="PS51071"/>
    </source>
</evidence>
<dbReference type="Proteomes" id="UP000321547">
    <property type="component" value="Unassembled WGS sequence"/>
</dbReference>
<evidence type="ECO:0000313" key="2">
    <source>
        <dbReference type="EMBL" id="GEM01363.1"/>
    </source>
</evidence>
<feature type="domain" description="HTH rpiR-type" evidence="1">
    <location>
        <begin position="1"/>
        <end position="76"/>
    </location>
</feature>
<evidence type="ECO:0000313" key="5">
    <source>
        <dbReference type="Proteomes" id="UP000321547"/>
    </source>
</evidence>
<dbReference type="PANTHER" id="PTHR30514">
    <property type="entry name" value="GLUCOKINASE"/>
    <property type="match status" value="1"/>
</dbReference>
<dbReference type="PROSITE" id="PS51071">
    <property type="entry name" value="HTH_RPIR"/>
    <property type="match status" value="1"/>
</dbReference>
<dbReference type="GO" id="GO:0003677">
    <property type="term" value="F:DNA binding"/>
    <property type="evidence" value="ECO:0007669"/>
    <property type="project" value="UniProtKB-KW"/>
</dbReference>
<dbReference type="AlphaFoldDB" id="A0A1I5NKX6"/>
<dbReference type="STRING" id="306540.SAMN05421839_1106"/>
<keyword evidence="3" id="KW-0238">DNA-binding</keyword>
<dbReference type="Pfam" id="PF01418">
    <property type="entry name" value="HTH_6"/>
    <property type="match status" value="1"/>
</dbReference>
<dbReference type="Gene3D" id="1.10.10.10">
    <property type="entry name" value="Winged helix-like DNA-binding domain superfamily/Winged helix DNA-binding domain"/>
    <property type="match status" value="1"/>
</dbReference>
<organism evidence="3 4">
    <name type="scientific">Halolactibacillus halophilus</name>
    <dbReference type="NCBI Taxonomy" id="306540"/>
    <lineage>
        <taxon>Bacteria</taxon>
        <taxon>Bacillati</taxon>
        <taxon>Bacillota</taxon>
        <taxon>Bacilli</taxon>
        <taxon>Bacillales</taxon>
        <taxon>Bacillaceae</taxon>
        <taxon>Halolactibacillus</taxon>
    </lineage>
</organism>
<proteinExistence type="predicted"/>
<dbReference type="InterPro" id="IPR009057">
    <property type="entry name" value="Homeodomain-like_sf"/>
</dbReference>
<dbReference type="GO" id="GO:0097367">
    <property type="term" value="F:carbohydrate derivative binding"/>
    <property type="evidence" value="ECO:0007669"/>
    <property type="project" value="InterPro"/>
</dbReference>
<reference evidence="2 5" key="2">
    <citation type="submission" date="2019-07" db="EMBL/GenBank/DDBJ databases">
        <title>Whole genome shotgun sequence of Halolactibacillus halophilus NBRC 100868.</title>
        <authorList>
            <person name="Hosoyama A."/>
            <person name="Uohara A."/>
            <person name="Ohji S."/>
            <person name="Ichikawa N."/>
        </authorList>
    </citation>
    <scope>NUCLEOTIDE SEQUENCE [LARGE SCALE GENOMIC DNA]</scope>
    <source>
        <strain evidence="2 5">NBRC 100868</strain>
    </source>
</reference>
<accession>A0A1I5NKX6</accession>
<dbReference type="InterPro" id="IPR046348">
    <property type="entry name" value="SIS_dom_sf"/>
</dbReference>
<dbReference type="EMBL" id="BJWI01000009">
    <property type="protein sequence ID" value="GEM01363.1"/>
    <property type="molecule type" value="Genomic_DNA"/>
</dbReference>
<reference evidence="3 4" key="1">
    <citation type="submission" date="2016-10" db="EMBL/GenBank/DDBJ databases">
        <authorList>
            <person name="de Groot N.N."/>
        </authorList>
    </citation>
    <scope>NUCLEOTIDE SEQUENCE [LARGE SCALE GENOMIC DNA]</scope>
    <source>
        <strain evidence="3 4">DSM 17073</strain>
    </source>
</reference>
<dbReference type="InterPro" id="IPR000281">
    <property type="entry name" value="HTH_RpiR"/>
</dbReference>
<evidence type="ECO:0000313" key="3">
    <source>
        <dbReference type="EMBL" id="SFP22463.1"/>
    </source>
</evidence>
<dbReference type="GO" id="GO:0003700">
    <property type="term" value="F:DNA-binding transcription factor activity"/>
    <property type="evidence" value="ECO:0007669"/>
    <property type="project" value="InterPro"/>
</dbReference>
<dbReference type="SUPFAM" id="SSF53697">
    <property type="entry name" value="SIS domain"/>
    <property type="match status" value="1"/>
</dbReference>
<dbReference type="OrthoDB" id="6590756at2"/>
<dbReference type="EMBL" id="FOXC01000010">
    <property type="protein sequence ID" value="SFP22463.1"/>
    <property type="molecule type" value="Genomic_DNA"/>
</dbReference>
<dbReference type="Gene3D" id="3.40.50.10490">
    <property type="entry name" value="Glucose-6-phosphate isomerase like protein, domain 1"/>
    <property type="match status" value="1"/>
</dbReference>
<dbReference type="Proteomes" id="UP000242243">
    <property type="component" value="Unassembled WGS sequence"/>
</dbReference>
<dbReference type="InterPro" id="IPR047640">
    <property type="entry name" value="RpiR-like"/>
</dbReference>
<evidence type="ECO:0000313" key="4">
    <source>
        <dbReference type="Proteomes" id="UP000242243"/>
    </source>
</evidence>
<name>A0A1I5NKX6_9BACI</name>
<dbReference type="PANTHER" id="PTHR30514:SF21">
    <property type="entry name" value="RPIR-FAMILY TRANSCRIPTIONAL REGULATOR"/>
    <property type="match status" value="1"/>
</dbReference>
<dbReference type="RefSeq" id="WP_089831108.1">
    <property type="nucleotide sequence ID" value="NZ_BJWI01000009.1"/>
</dbReference>
<dbReference type="GO" id="GO:1901135">
    <property type="term" value="P:carbohydrate derivative metabolic process"/>
    <property type="evidence" value="ECO:0007669"/>
    <property type="project" value="InterPro"/>
</dbReference>
<sequence>MIDINKITQGKDLTDLDEKLLTYILSNMDTVLQKGVRQIAKENYTSPATVIRLSKKLGYNGFIDLYYQLLPMVNTKTEYIEDDLDFFKLDHGLLLQYNTVEDMDIFIKKVLCLDQDFIFIYAAGFSSIAAEYMYKKLLLLGKKVIIATTLDSVGVLENNIKNIGAFVCFSKSGETKSVLEKLEAVKKEGIFSVSFTREIPNRIGECSELNFKITDQNKLDDRNLLPNTFFPFVLLLIEYLLSRYLTEIHEVE</sequence>
<gene>
    <name evidence="2" type="ORF">HHA03_08950</name>
    <name evidence="3" type="ORF">SAMN05421839_1106</name>
</gene>